<dbReference type="Gene3D" id="1.10.443.10">
    <property type="entry name" value="Intergrase catalytic core"/>
    <property type="match status" value="1"/>
</dbReference>
<dbReference type="STRING" id="396268.IV45_GL000505"/>
<organism evidence="14 15">
    <name type="scientific">Limosilactobacillus secaliphilus</name>
    <dbReference type="NCBI Taxonomy" id="396268"/>
    <lineage>
        <taxon>Bacteria</taxon>
        <taxon>Bacillati</taxon>
        <taxon>Bacillota</taxon>
        <taxon>Bacilli</taxon>
        <taxon>Lactobacillales</taxon>
        <taxon>Lactobacillaceae</taxon>
        <taxon>Limosilactobacillus</taxon>
    </lineage>
</organism>
<keyword evidence="8 10" id="KW-0233">DNA recombination</keyword>
<feature type="active site" evidence="10">
    <location>
        <position position="339"/>
    </location>
</feature>
<dbReference type="InterPro" id="IPR023009">
    <property type="entry name" value="Tyrosine_recombinase_XerC/XerD"/>
</dbReference>
<dbReference type="InterPro" id="IPR010998">
    <property type="entry name" value="Integrase_recombinase_N"/>
</dbReference>
<comment type="caution">
    <text evidence="14">The sequence shown here is derived from an EMBL/GenBank/DDBJ whole genome shotgun (WGS) entry which is preliminary data.</text>
</comment>
<feature type="active site" evidence="10">
    <location>
        <position position="266"/>
    </location>
</feature>
<dbReference type="GO" id="GO:0003677">
    <property type="term" value="F:DNA binding"/>
    <property type="evidence" value="ECO:0007669"/>
    <property type="project" value="UniProtKB-UniRule"/>
</dbReference>
<feature type="active site" evidence="10">
    <location>
        <position position="365"/>
    </location>
</feature>
<comment type="similarity">
    <text evidence="2 10">Belongs to the 'phage' integrase family. XerC subfamily.</text>
</comment>
<evidence type="ECO:0000256" key="3">
    <source>
        <dbReference type="ARBA" id="ARBA00022490"/>
    </source>
</evidence>
<feature type="active site" evidence="10">
    <location>
        <position position="242"/>
    </location>
</feature>
<sequence length="402" mass="46411">MQERLKQELIAVMTKGKIDQKRQQALLAAANQVEQTFSSTTSFPGWDKFSSNDFAAFLSLKQQGNQSPDQLAALLTQLDQFGSVLQDAQLTTENPFDLANLFMIYLSSERQLSPATSKGYHNDLKMIRRYLVQTGDWHGWLKMDRLDLEKYLAHQNQTHRARTTISRELASIRNFFDFLLTNHLVKDNPFAEIHLKTRPRELPRYFYEPEMKALFKAADGQGRPLDFRNRAILELLYATGMRVSECSQLKQAQINWDLSLILIHGKGDKERYVPFGKYAKRAVKNYLTNCREPLMAKYGEHHDYLFINHYGKPITSTGIEYILNRGIQVSSVNSSIHPHMLRHSFATAMLDNGADIRTVQELLGHASLSTTQIYTHVTRENLQQSYAKYFPRAKRDEDEKQN</sequence>
<dbReference type="EMBL" id="JQBW01000009">
    <property type="protein sequence ID" value="KRN58878.1"/>
    <property type="molecule type" value="Genomic_DNA"/>
</dbReference>
<dbReference type="NCBIfam" id="TIGR02224">
    <property type="entry name" value="recomb_XerC"/>
    <property type="match status" value="1"/>
</dbReference>
<dbReference type="Proteomes" id="UP000050934">
    <property type="component" value="Unassembled WGS sequence"/>
</dbReference>
<dbReference type="PATRIC" id="fig|396268.3.peg.512"/>
<keyword evidence="9 10" id="KW-0131">Cell cycle</keyword>
<keyword evidence="6 10" id="KW-0229">DNA integration</keyword>
<dbReference type="InterPro" id="IPR013762">
    <property type="entry name" value="Integrase-like_cat_sf"/>
</dbReference>
<dbReference type="GO" id="GO:0009037">
    <property type="term" value="F:tyrosine-based site-specific recombinase activity"/>
    <property type="evidence" value="ECO:0007669"/>
    <property type="project" value="UniProtKB-UniRule"/>
</dbReference>
<dbReference type="PROSITE" id="PS51898">
    <property type="entry name" value="TYR_RECOMBINASE"/>
    <property type="match status" value="1"/>
</dbReference>
<dbReference type="GO" id="GO:0051301">
    <property type="term" value="P:cell division"/>
    <property type="evidence" value="ECO:0007669"/>
    <property type="project" value="UniProtKB-UniRule"/>
</dbReference>
<accession>A0A0R2I278</accession>
<gene>
    <name evidence="10" type="primary">xerC</name>
    <name evidence="14" type="ORF">IV45_GL000505</name>
</gene>
<evidence type="ECO:0000256" key="6">
    <source>
        <dbReference type="ARBA" id="ARBA00022908"/>
    </source>
</evidence>
<dbReference type="PANTHER" id="PTHR30349">
    <property type="entry name" value="PHAGE INTEGRASE-RELATED"/>
    <property type="match status" value="1"/>
</dbReference>
<protein>
    <recommendedName>
        <fullName evidence="10 11">Tyrosine recombinase XerC</fullName>
    </recommendedName>
</protein>
<name>A0A0R2I278_9LACO</name>
<feature type="active site" description="O-(3'-phospho-DNA)-tyrosine intermediate" evidence="10">
    <location>
        <position position="374"/>
    </location>
</feature>
<comment type="subunit">
    <text evidence="10">Forms a cyclic heterotetrameric complex composed of two molecules of XerC and two molecules of XerD.</text>
</comment>
<evidence type="ECO:0000256" key="5">
    <source>
        <dbReference type="ARBA" id="ARBA00022829"/>
    </source>
</evidence>
<evidence type="ECO:0000256" key="4">
    <source>
        <dbReference type="ARBA" id="ARBA00022618"/>
    </source>
</evidence>
<dbReference type="Gene3D" id="1.10.150.130">
    <property type="match status" value="1"/>
</dbReference>
<dbReference type="PROSITE" id="PS51900">
    <property type="entry name" value="CB"/>
    <property type="match status" value="1"/>
</dbReference>
<proteinExistence type="inferred from homology"/>
<keyword evidence="4 10" id="KW-0132">Cell division</keyword>
<dbReference type="SUPFAM" id="SSF56349">
    <property type="entry name" value="DNA breaking-rejoining enzymes"/>
    <property type="match status" value="1"/>
</dbReference>
<feature type="active site" evidence="10">
    <location>
        <position position="342"/>
    </location>
</feature>
<dbReference type="InterPro" id="IPR044068">
    <property type="entry name" value="CB"/>
</dbReference>
<keyword evidence="7 10" id="KW-0238">DNA-binding</keyword>
<keyword evidence="5 10" id="KW-0159">Chromosome partition</keyword>
<evidence type="ECO:0000259" key="13">
    <source>
        <dbReference type="PROSITE" id="PS51900"/>
    </source>
</evidence>
<dbReference type="InterPro" id="IPR004107">
    <property type="entry name" value="Integrase_SAM-like_N"/>
</dbReference>
<evidence type="ECO:0000256" key="9">
    <source>
        <dbReference type="ARBA" id="ARBA00023306"/>
    </source>
</evidence>
<dbReference type="InterPro" id="IPR002104">
    <property type="entry name" value="Integrase_catalytic"/>
</dbReference>
<comment type="function">
    <text evidence="10">Site-specific tyrosine recombinase, which acts by catalyzing the cutting and rejoining of the recombining DNA molecules. The XerC-XerD complex is essential to convert dimers of the bacterial chromosome into monomers to permit their segregation at cell division. It also contributes to the segregational stability of plasmids.</text>
</comment>
<evidence type="ECO:0000259" key="12">
    <source>
        <dbReference type="PROSITE" id="PS51898"/>
    </source>
</evidence>
<dbReference type="PANTHER" id="PTHR30349:SF77">
    <property type="entry name" value="TYROSINE RECOMBINASE XERC"/>
    <property type="match status" value="1"/>
</dbReference>
<dbReference type="Pfam" id="PF00589">
    <property type="entry name" value="Phage_integrase"/>
    <property type="match status" value="1"/>
</dbReference>
<feature type="domain" description="Tyr recombinase" evidence="12">
    <location>
        <begin position="201"/>
        <end position="387"/>
    </location>
</feature>
<evidence type="ECO:0000256" key="7">
    <source>
        <dbReference type="ARBA" id="ARBA00023125"/>
    </source>
</evidence>
<evidence type="ECO:0000256" key="1">
    <source>
        <dbReference type="ARBA" id="ARBA00004496"/>
    </source>
</evidence>
<dbReference type="HAMAP" id="MF_01808">
    <property type="entry name" value="Recomb_XerC_XerD"/>
    <property type="match status" value="1"/>
</dbReference>
<dbReference type="GO" id="GO:0007059">
    <property type="term" value="P:chromosome segregation"/>
    <property type="evidence" value="ECO:0007669"/>
    <property type="project" value="UniProtKB-UniRule"/>
</dbReference>
<reference evidence="14 15" key="1">
    <citation type="journal article" date="2015" name="Genome Announc.">
        <title>Expanding the biotechnology potential of lactobacilli through comparative genomics of 213 strains and associated genera.</title>
        <authorList>
            <person name="Sun Z."/>
            <person name="Harris H.M."/>
            <person name="McCann A."/>
            <person name="Guo C."/>
            <person name="Argimon S."/>
            <person name="Zhang W."/>
            <person name="Yang X."/>
            <person name="Jeffery I.B."/>
            <person name="Cooney J.C."/>
            <person name="Kagawa T.F."/>
            <person name="Liu W."/>
            <person name="Song Y."/>
            <person name="Salvetti E."/>
            <person name="Wrobel A."/>
            <person name="Rasinkangas P."/>
            <person name="Parkhill J."/>
            <person name="Rea M.C."/>
            <person name="O'Sullivan O."/>
            <person name="Ritari J."/>
            <person name="Douillard F.P."/>
            <person name="Paul Ross R."/>
            <person name="Yang R."/>
            <person name="Briner A.E."/>
            <person name="Felis G.E."/>
            <person name="de Vos W.M."/>
            <person name="Barrangou R."/>
            <person name="Klaenhammer T.R."/>
            <person name="Caufield P.W."/>
            <person name="Cui Y."/>
            <person name="Zhang H."/>
            <person name="O'Toole P.W."/>
        </authorList>
    </citation>
    <scope>NUCLEOTIDE SEQUENCE [LARGE SCALE GENOMIC DNA]</scope>
    <source>
        <strain evidence="14 15">DSM 17896</strain>
    </source>
</reference>
<evidence type="ECO:0000313" key="15">
    <source>
        <dbReference type="Proteomes" id="UP000050934"/>
    </source>
</evidence>
<keyword evidence="15" id="KW-1185">Reference proteome</keyword>
<evidence type="ECO:0000256" key="11">
    <source>
        <dbReference type="NCBIfam" id="TIGR02224"/>
    </source>
</evidence>
<dbReference type="CDD" id="cd00798">
    <property type="entry name" value="INT_XerDC_C"/>
    <property type="match status" value="1"/>
</dbReference>
<dbReference type="AlphaFoldDB" id="A0A0R2I278"/>
<comment type="subcellular location">
    <subcellularLocation>
        <location evidence="1 10">Cytoplasm</location>
    </subcellularLocation>
</comment>
<dbReference type="InterPro" id="IPR011931">
    <property type="entry name" value="Recomb_XerC"/>
</dbReference>
<evidence type="ECO:0000256" key="8">
    <source>
        <dbReference type="ARBA" id="ARBA00023172"/>
    </source>
</evidence>
<keyword evidence="3 10" id="KW-0963">Cytoplasm</keyword>
<evidence type="ECO:0000313" key="14">
    <source>
        <dbReference type="EMBL" id="KRN58878.1"/>
    </source>
</evidence>
<dbReference type="InterPro" id="IPR011010">
    <property type="entry name" value="DNA_brk_join_enz"/>
</dbReference>
<dbReference type="GO" id="GO:0005737">
    <property type="term" value="C:cytoplasm"/>
    <property type="evidence" value="ECO:0007669"/>
    <property type="project" value="UniProtKB-SubCell"/>
</dbReference>
<dbReference type="GO" id="GO:0006313">
    <property type="term" value="P:DNA transposition"/>
    <property type="evidence" value="ECO:0007669"/>
    <property type="project" value="UniProtKB-UniRule"/>
</dbReference>
<evidence type="ECO:0000256" key="2">
    <source>
        <dbReference type="ARBA" id="ARBA00006657"/>
    </source>
</evidence>
<dbReference type="InterPro" id="IPR050090">
    <property type="entry name" value="Tyrosine_recombinase_XerCD"/>
</dbReference>
<dbReference type="Pfam" id="PF02899">
    <property type="entry name" value="Phage_int_SAM_1"/>
    <property type="match status" value="1"/>
</dbReference>
<evidence type="ECO:0000256" key="10">
    <source>
        <dbReference type="HAMAP-Rule" id="MF_01808"/>
    </source>
</evidence>
<feature type="domain" description="Core-binding (CB)" evidence="13">
    <location>
        <begin position="93"/>
        <end position="180"/>
    </location>
</feature>